<dbReference type="InterPro" id="IPR052895">
    <property type="entry name" value="HetReg/Transcr_Mod"/>
</dbReference>
<evidence type="ECO:0000313" key="3">
    <source>
        <dbReference type="Proteomes" id="UP000660729"/>
    </source>
</evidence>
<comment type="caution">
    <text evidence="2">The sequence shown here is derived from an EMBL/GenBank/DDBJ whole genome shotgun (WGS) entry which is preliminary data.</text>
</comment>
<gene>
    <name evidence="2" type="ORF">HII31_06064</name>
</gene>
<dbReference type="PANTHER" id="PTHR24148">
    <property type="entry name" value="ANKYRIN REPEAT DOMAIN-CONTAINING PROTEIN 39 HOMOLOG-RELATED"/>
    <property type="match status" value="1"/>
</dbReference>
<evidence type="ECO:0000259" key="1">
    <source>
        <dbReference type="Pfam" id="PF06985"/>
    </source>
</evidence>
<evidence type="ECO:0000313" key="2">
    <source>
        <dbReference type="EMBL" id="KAF7192602.1"/>
    </source>
</evidence>
<keyword evidence="3" id="KW-1185">Reference proteome</keyword>
<dbReference type="EMBL" id="JABCIY010000117">
    <property type="protein sequence ID" value="KAF7192602.1"/>
    <property type="molecule type" value="Genomic_DNA"/>
</dbReference>
<dbReference type="AlphaFoldDB" id="A0A8H6RKK1"/>
<dbReference type="Pfam" id="PF26639">
    <property type="entry name" value="Het-6_barrel"/>
    <property type="match status" value="1"/>
</dbReference>
<accession>A0A8H6RKK1</accession>
<dbReference type="Proteomes" id="UP000660729">
    <property type="component" value="Unassembled WGS sequence"/>
</dbReference>
<organism evidence="2 3">
    <name type="scientific">Pseudocercospora fuligena</name>
    <dbReference type="NCBI Taxonomy" id="685502"/>
    <lineage>
        <taxon>Eukaryota</taxon>
        <taxon>Fungi</taxon>
        <taxon>Dikarya</taxon>
        <taxon>Ascomycota</taxon>
        <taxon>Pezizomycotina</taxon>
        <taxon>Dothideomycetes</taxon>
        <taxon>Dothideomycetidae</taxon>
        <taxon>Mycosphaerellales</taxon>
        <taxon>Mycosphaerellaceae</taxon>
        <taxon>Pseudocercospora</taxon>
    </lineage>
</organism>
<reference evidence="2" key="1">
    <citation type="submission" date="2020-04" db="EMBL/GenBank/DDBJ databases">
        <title>Draft genome resource of the tomato pathogen Pseudocercospora fuligena.</title>
        <authorList>
            <person name="Zaccaron A."/>
        </authorList>
    </citation>
    <scope>NUCLEOTIDE SEQUENCE</scope>
    <source>
        <strain evidence="2">PF001</strain>
    </source>
</reference>
<dbReference type="PANTHER" id="PTHR24148:SF64">
    <property type="entry name" value="HETEROKARYON INCOMPATIBILITY DOMAIN-CONTAINING PROTEIN"/>
    <property type="match status" value="1"/>
</dbReference>
<proteinExistence type="predicted"/>
<feature type="domain" description="Heterokaryon incompatibility" evidence="1">
    <location>
        <begin position="14"/>
        <end position="130"/>
    </location>
</feature>
<name>A0A8H6RKK1_9PEZI</name>
<sequence>MQAQRLDNLQECSTNSRLGIDAMCINQRDLDERTIQVTLMGEIFRHSTGNLIYLGEEEDFVEPALQSIRNIVDEARQDSNNFEDLWDIVYDYKYQDWLWSSTQLKAEIDVSALVSFLSNDWFSRLWVIQETALAPHSTCIYGSHSIELLDLVRALIWLRHKSAYLPRELTDTAGFFQAANLWPLTDPQNGCNYRISRYGMAAMTLFKMQQDFLASDPKDRVYSLLELARPVPLDDQDAQETHMTGPKEQAFKTLEGHRPSEAFRKSQPPVIPDYTRSVDEVFRDATKRAIIEGGWGADIMRYVNHKSEESLGRDRPSWMPVWAERSKMLDGPRLLSDAFVAQNSIKQSDEEMQLERDPSAVGLRGIIVDEIQAFTSMLDDCSHPNVTTTLQILPWMAEVEKLAQKTSTSEEALGITLLGGYNRAQQRAGEADADDRTHLLTYLRERSEAPPPPFHELDAATTPEETLGAARYFDQFRRICSYRRFFVTERGRIGLGPQVLRKRDRIVILYGSRVPYVFRKNENGGWFVLGECYLHGVMYGEAIDAHREGGEEDVLFTIR</sequence>
<dbReference type="InterPro" id="IPR010730">
    <property type="entry name" value="HET"/>
</dbReference>
<dbReference type="Pfam" id="PF06985">
    <property type="entry name" value="HET"/>
    <property type="match status" value="1"/>
</dbReference>
<dbReference type="OrthoDB" id="3629193at2759"/>
<protein>
    <submittedName>
        <fullName evidence="2">Heterokaryon incompatibility protein 6, OR allele</fullName>
    </submittedName>
</protein>